<keyword evidence="18" id="KW-1185">Reference proteome</keyword>
<dbReference type="EMBL" id="JBHTMB010000140">
    <property type="protein sequence ID" value="MFD1234741.1"/>
    <property type="molecule type" value="Genomic_DNA"/>
</dbReference>
<keyword evidence="2" id="KW-0285">Flavoprotein</keyword>
<evidence type="ECO:0000256" key="11">
    <source>
        <dbReference type="ARBA" id="ARBA00047859"/>
    </source>
</evidence>
<dbReference type="InterPro" id="IPR009100">
    <property type="entry name" value="AcylCoA_DH/oxidase_NM_dom_sf"/>
</dbReference>
<dbReference type="PIRSF" id="PIRSF016578">
    <property type="entry name" value="HsaA"/>
    <property type="match status" value="1"/>
</dbReference>
<dbReference type="Pfam" id="PF02770">
    <property type="entry name" value="Acyl-CoA_dh_M"/>
    <property type="match status" value="1"/>
</dbReference>
<dbReference type="InterPro" id="IPR013107">
    <property type="entry name" value="Acyl-CoA_DH_C"/>
</dbReference>
<evidence type="ECO:0000256" key="1">
    <source>
        <dbReference type="ARBA" id="ARBA00004496"/>
    </source>
</evidence>
<reference evidence="18" key="1">
    <citation type="journal article" date="2019" name="Int. J. Syst. Evol. Microbiol.">
        <title>The Global Catalogue of Microorganisms (GCM) 10K type strain sequencing project: providing services to taxonomists for standard genome sequencing and annotation.</title>
        <authorList>
            <consortium name="The Broad Institute Genomics Platform"/>
            <consortium name="The Broad Institute Genome Sequencing Center for Infectious Disease"/>
            <person name="Wu L."/>
            <person name="Ma J."/>
        </authorList>
    </citation>
    <scope>NUCLEOTIDE SEQUENCE [LARGE SCALE GENOMIC DNA]</scope>
    <source>
        <strain evidence="18">CCUG 49018</strain>
    </source>
</reference>
<evidence type="ECO:0000256" key="13">
    <source>
        <dbReference type="ARBA" id="ARBA00049456"/>
    </source>
</evidence>
<dbReference type="InterPro" id="IPR036250">
    <property type="entry name" value="AcylCo_DH-like_C"/>
</dbReference>
<evidence type="ECO:0000256" key="6">
    <source>
        <dbReference type="ARBA" id="ARBA00023033"/>
    </source>
</evidence>
<evidence type="ECO:0000256" key="10">
    <source>
        <dbReference type="ARBA" id="ARBA00034345"/>
    </source>
</evidence>
<evidence type="ECO:0000259" key="14">
    <source>
        <dbReference type="Pfam" id="PF02770"/>
    </source>
</evidence>
<dbReference type="EC" id="1.14.14.21" evidence="9"/>
<dbReference type="RefSeq" id="WP_339124148.1">
    <property type="nucleotide sequence ID" value="NZ_BAABKS010000022.1"/>
</dbReference>
<comment type="catalytic activity">
    <reaction evidence="12">
        <text>dibenzothiophene 5-oxide + FMNH2 + O2 = dibenzothiophene 5,5-dioxide + FMN + H2O + H(+)</text>
        <dbReference type="Rhea" id="RHEA:49080"/>
        <dbReference type="ChEBI" id="CHEBI:15377"/>
        <dbReference type="ChEBI" id="CHEBI:15378"/>
        <dbReference type="ChEBI" id="CHEBI:15379"/>
        <dbReference type="ChEBI" id="CHEBI:23683"/>
        <dbReference type="ChEBI" id="CHEBI:57618"/>
        <dbReference type="ChEBI" id="CHEBI:58210"/>
        <dbReference type="ChEBI" id="CHEBI:90356"/>
    </reaction>
</comment>
<proteinExistence type="inferred from homology"/>
<evidence type="ECO:0000259" key="15">
    <source>
        <dbReference type="Pfam" id="PF02771"/>
    </source>
</evidence>
<dbReference type="PANTHER" id="PTHR43884">
    <property type="entry name" value="ACYL-COA DEHYDROGENASE"/>
    <property type="match status" value="1"/>
</dbReference>
<dbReference type="Gene3D" id="1.10.540.10">
    <property type="entry name" value="Acyl-CoA dehydrogenase/oxidase, N-terminal domain"/>
    <property type="match status" value="1"/>
</dbReference>
<feature type="domain" description="Acyl-CoA oxidase/dehydrogenase middle" evidence="14">
    <location>
        <begin position="128"/>
        <end position="215"/>
    </location>
</feature>
<feature type="domain" description="Acyl-CoA dehydrogenase/oxidase N-terminal" evidence="15">
    <location>
        <begin position="17"/>
        <end position="96"/>
    </location>
</feature>
<protein>
    <recommendedName>
        <fullName evidence="10">Dibenzothiophene monooxygenase</fullName>
        <ecNumber evidence="9">1.14.14.21</ecNumber>
    </recommendedName>
</protein>
<dbReference type="CDD" id="cd00567">
    <property type="entry name" value="ACAD"/>
    <property type="match status" value="1"/>
</dbReference>
<evidence type="ECO:0000256" key="8">
    <source>
        <dbReference type="ARBA" id="ARBA00034317"/>
    </source>
</evidence>
<dbReference type="InterPro" id="IPR037069">
    <property type="entry name" value="AcylCoA_DH/ox_N_sf"/>
</dbReference>
<evidence type="ECO:0000313" key="18">
    <source>
        <dbReference type="Proteomes" id="UP001597182"/>
    </source>
</evidence>
<evidence type="ECO:0000259" key="16">
    <source>
        <dbReference type="Pfam" id="PF08028"/>
    </source>
</evidence>
<comment type="subcellular location">
    <subcellularLocation>
        <location evidence="1">Cytoplasm</location>
    </subcellularLocation>
</comment>
<dbReference type="PANTHER" id="PTHR43884:SF12">
    <property type="entry name" value="ISOVALERYL-COA DEHYDROGENASE, MITOCHONDRIAL-RELATED"/>
    <property type="match status" value="1"/>
</dbReference>
<dbReference type="InterPro" id="IPR013786">
    <property type="entry name" value="AcylCoA_DH/ox_N"/>
</dbReference>
<organism evidence="17 18">
    <name type="scientific">Pseudonocardia benzenivorans</name>
    <dbReference type="NCBI Taxonomy" id="228005"/>
    <lineage>
        <taxon>Bacteria</taxon>
        <taxon>Bacillati</taxon>
        <taxon>Actinomycetota</taxon>
        <taxon>Actinomycetes</taxon>
        <taxon>Pseudonocardiales</taxon>
        <taxon>Pseudonocardiaceae</taxon>
        <taxon>Pseudonocardia</taxon>
    </lineage>
</organism>
<dbReference type="InterPro" id="IPR006091">
    <property type="entry name" value="Acyl-CoA_Oxase/DH_mid-dom"/>
</dbReference>
<evidence type="ECO:0000256" key="7">
    <source>
        <dbReference type="ARBA" id="ARBA00034307"/>
    </source>
</evidence>
<dbReference type="Gene3D" id="1.20.140.10">
    <property type="entry name" value="Butyryl-CoA Dehydrogenase, subunit A, domain 3"/>
    <property type="match status" value="1"/>
</dbReference>
<comment type="catalytic activity">
    <reaction evidence="13">
        <text>dibenzothiophene + 2 FMNH2 + 2 O2 = dibenzothiophene 5,5-dioxide + 2 FMN + 2 H2O + 2 H(+)</text>
        <dbReference type="Rhea" id="RHEA:49072"/>
        <dbReference type="ChEBI" id="CHEBI:15377"/>
        <dbReference type="ChEBI" id="CHEBI:15378"/>
        <dbReference type="ChEBI" id="CHEBI:15379"/>
        <dbReference type="ChEBI" id="CHEBI:23681"/>
        <dbReference type="ChEBI" id="CHEBI:57618"/>
        <dbReference type="ChEBI" id="CHEBI:58210"/>
        <dbReference type="ChEBI" id="CHEBI:90356"/>
        <dbReference type="EC" id="1.14.14.21"/>
    </reaction>
</comment>
<dbReference type="GO" id="GO:0016491">
    <property type="term" value="F:oxidoreductase activity"/>
    <property type="evidence" value="ECO:0007669"/>
    <property type="project" value="UniProtKB-KW"/>
</dbReference>
<evidence type="ECO:0000256" key="4">
    <source>
        <dbReference type="ARBA" id="ARBA00022741"/>
    </source>
</evidence>
<evidence type="ECO:0000256" key="9">
    <source>
        <dbReference type="ARBA" id="ARBA00034328"/>
    </source>
</evidence>
<evidence type="ECO:0000256" key="2">
    <source>
        <dbReference type="ARBA" id="ARBA00022630"/>
    </source>
</evidence>
<dbReference type="Pfam" id="PF08028">
    <property type="entry name" value="Acyl-CoA_dh_2"/>
    <property type="match status" value="1"/>
</dbReference>
<evidence type="ECO:0000256" key="3">
    <source>
        <dbReference type="ARBA" id="ARBA00022643"/>
    </source>
</evidence>
<comment type="catalytic activity">
    <reaction evidence="11">
        <text>dibenzothiophene + FMNH2 + O2 = dibenzothiophene 5-oxide + FMN + H2O + H(+)</text>
        <dbReference type="Rhea" id="RHEA:49076"/>
        <dbReference type="ChEBI" id="CHEBI:15377"/>
        <dbReference type="ChEBI" id="CHEBI:15378"/>
        <dbReference type="ChEBI" id="CHEBI:15379"/>
        <dbReference type="ChEBI" id="CHEBI:23681"/>
        <dbReference type="ChEBI" id="CHEBI:23683"/>
        <dbReference type="ChEBI" id="CHEBI:57618"/>
        <dbReference type="ChEBI" id="CHEBI:58210"/>
    </reaction>
</comment>
<sequence>MTTTITTPATAITDDDVRALAARVGAVAAAHDAAHDLDATFVTEAYAEMAESGYLRLAVPVELGGLGASMRQVVLAEEELGARSGAAGLAAAMHLYLTLVQCWRQRRGADGAETALRRIADGLVVATSGGSDWVCPSTTAVEVEGGYRFDGRKTFCSQAPGAGAISTSATLGEGADAVVLHATVPLSAPGVRIVETWDTLGMRGTASHDIVFDGVFVPAAAVLGTRPYGVLAGPLLVAAMHFAPVAAAAYLGVARGAVEEATRLARLGSTRGVGEMHARLRVARWALHSAVAEIGEDPPADEETLATVMTAKRHVVTEARTIVDIALEVAGGRAFFRSSPLERAYRDVRAGMFHPLTPEDTLQLLGRRAGVS</sequence>
<evidence type="ECO:0000256" key="12">
    <source>
        <dbReference type="ARBA" id="ARBA00048445"/>
    </source>
</evidence>
<dbReference type="Proteomes" id="UP001597182">
    <property type="component" value="Unassembled WGS sequence"/>
</dbReference>
<dbReference type="Pfam" id="PF02771">
    <property type="entry name" value="Acyl-CoA_dh_N"/>
    <property type="match status" value="1"/>
</dbReference>
<comment type="pathway">
    <text evidence="7">Sulfur metabolism; dibenzothiophene degradation.</text>
</comment>
<comment type="similarity">
    <text evidence="8">Belongs to the DszC flavin monooxygenase family.</text>
</comment>
<keyword evidence="6" id="KW-0503">Monooxygenase</keyword>
<evidence type="ECO:0000313" key="17">
    <source>
        <dbReference type="EMBL" id="MFD1234741.1"/>
    </source>
</evidence>
<comment type="caution">
    <text evidence="17">The sequence shown here is derived from an EMBL/GenBank/DDBJ whole genome shotgun (WGS) entry which is preliminary data.</text>
</comment>
<dbReference type="SUPFAM" id="SSF47203">
    <property type="entry name" value="Acyl-CoA dehydrogenase C-terminal domain-like"/>
    <property type="match status" value="1"/>
</dbReference>
<dbReference type="Gene3D" id="2.40.110.10">
    <property type="entry name" value="Butyryl-CoA Dehydrogenase, subunit A, domain 2"/>
    <property type="match status" value="1"/>
</dbReference>
<keyword evidence="5 17" id="KW-0560">Oxidoreductase</keyword>
<feature type="domain" description="Acyl-CoA dehydrogenase C-terminal" evidence="16">
    <location>
        <begin position="246"/>
        <end position="355"/>
    </location>
</feature>
<gene>
    <name evidence="17" type="ORF">ACFQ34_15730</name>
</gene>
<name>A0ABW3VIQ0_9PSEU</name>
<dbReference type="SUPFAM" id="SSF56645">
    <property type="entry name" value="Acyl-CoA dehydrogenase NM domain-like"/>
    <property type="match status" value="1"/>
</dbReference>
<keyword evidence="4" id="KW-0547">Nucleotide-binding</keyword>
<dbReference type="InterPro" id="IPR046373">
    <property type="entry name" value="Acyl-CoA_Oxase/DH_mid-dom_sf"/>
</dbReference>
<accession>A0ABW3VIQ0</accession>
<keyword evidence="3" id="KW-0288">FMN</keyword>
<evidence type="ECO:0000256" key="5">
    <source>
        <dbReference type="ARBA" id="ARBA00023002"/>
    </source>
</evidence>